<dbReference type="Pfam" id="PF12796">
    <property type="entry name" value="Ank_2"/>
    <property type="match status" value="1"/>
</dbReference>
<evidence type="ECO:0000256" key="3">
    <source>
        <dbReference type="PROSITE-ProRule" id="PRU00023"/>
    </source>
</evidence>
<protein>
    <recommendedName>
        <fullName evidence="4">Protein kinase domain-containing protein</fullName>
    </recommendedName>
</protein>
<organism evidence="6 7">
    <name type="scientific">Adineta steineri</name>
    <dbReference type="NCBI Taxonomy" id="433720"/>
    <lineage>
        <taxon>Eukaryota</taxon>
        <taxon>Metazoa</taxon>
        <taxon>Spiralia</taxon>
        <taxon>Gnathifera</taxon>
        <taxon>Rotifera</taxon>
        <taxon>Eurotatoria</taxon>
        <taxon>Bdelloidea</taxon>
        <taxon>Adinetida</taxon>
        <taxon>Adinetidae</taxon>
        <taxon>Adineta</taxon>
    </lineage>
</organism>
<proteinExistence type="predicted"/>
<dbReference type="InterPro" id="IPR001245">
    <property type="entry name" value="Ser-Thr/Tyr_kinase_cat_dom"/>
</dbReference>
<dbReference type="Pfam" id="PF00023">
    <property type="entry name" value="Ank"/>
    <property type="match status" value="1"/>
</dbReference>
<dbReference type="InterPro" id="IPR036770">
    <property type="entry name" value="Ankyrin_rpt-contain_sf"/>
</dbReference>
<dbReference type="Proteomes" id="UP000663844">
    <property type="component" value="Unassembled WGS sequence"/>
</dbReference>
<evidence type="ECO:0000313" key="7">
    <source>
        <dbReference type="Proteomes" id="UP000663844"/>
    </source>
</evidence>
<feature type="repeat" description="ANK" evidence="3">
    <location>
        <begin position="105"/>
        <end position="127"/>
    </location>
</feature>
<dbReference type="PROSITE" id="PS50297">
    <property type="entry name" value="ANK_REP_REGION"/>
    <property type="match status" value="3"/>
</dbReference>
<dbReference type="FunFam" id="1.25.40.20:FF:000050">
    <property type="entry name" value="integrin-linked protein kinase"/>
    <property type="match status" value="1"/>
</dbReference>
<dbReference type="AlphaFoldDB" id="A0A818K0U6"/>
<dbReference type="EMBL" id="CAJOAZ010000135">
    <property type="protein sequence ID" value="CAF3547237.1"/>
    <property type="molecule type" value="Genomic_DNA"/>
</dbReference>
<evidence type="ECO:0000259" key="4">
    <source>
        <dbReference type="PROSITE" id="PS50011"/>
    </source>
</evidence>
<feature type="domain" description="Protein kinase" evidence="4">
    <location>
        <begin position="181"/>
        <end position="453"/>
    </location>
</feature>
<dbReference type="GO" id="GO:0004672">
    <property type="term" value="F:protein kinase activity"/>
    <property type="evidence" value="ECO:0007669"/>
    <property type="project" value="InterPro"/>
</dbReference>
<dbReference type="PROSITE" id="PS50088">
    <property type="entry name" value="ANK_REPEAT"/>
    <property type="match status" value="3"/>
</dbReference>
<dbReference type="PROSITE" id="PS50011">
    <property type="entry name" value="PROTEIN_KINASE_DOM"/>
    <property type="match status" value="1"/>
</dbReference>
<dbReference type="PIRSF" id="PIRSF000654">
    <property type="entry name" value="Integrin-linked_kinase"/>
    <property type="match status" value="1"/>
</dbReference>
<name>A0A818K0U6_9BILA</name>
<dbReference type="Gene3D" id="1.10.510.10">
    <property type="entry name" value="Transferase(Phosphotransferase) domain 1"/>
    <property type="match status" value="1"/>
</dbReference>
<evidence type="ECO:0000313" key="5">
    <source>
        <dbReference type="EMBL" id="CAF1400168.1"/>
    </source>
</evidence>
<evidence type="ECO:0000256" key="1">
    <source>
        <dbReference type="ARBA" id="ARBA00022737"/>
    </source>
</evidence>
<dbReference type="SMART" id="SM00248">
    <property type="entry name" value="ANK"/>
    <property type="match status" value="4"/>
</dbReference>
<feature type="repeat" description="ANK" evidence="3">
    <location>
        <begin position="72"/>
        <end position="104"/>
    </location>
</feature>
<dbReference type="SUPFAM" id="SSF56112">
    <property type="entry name" value="Protein kinase-like (PK-like)"/>
    <property type="match status" value="1"/>
</dbReference>
<dbReference type="SUPFAM" id="SSF48403">
    <property type="entry name" value="Ankyrin repeat"/>
    <property type="match status" value="1"/>
</dbReference>
<evidence type="ECO:0000313" key="6">
    <source>
        <dbReference type="EMBL" id="CAF3547237.1"/>
    </source>
</evidence>
<dbReference type="InterPro" id="IPR000719">
    <property type="entry name" value="Prot_kinase_dom"/>
</dbReference>
<reference evidence="6" key="1">
    <citation type="submission" date="2021-02" db="EMBL/GenBank/DDBJ databases">
        <authorList>
            <person name="Nowell W R."/>
        </authorList>
    </citation>
    <scope>NUCLEOTIDE SEQUENCE</scope>
</reference>
<sequence>MVLINENDDIYSLIRENNTFAIRLWLDNITNDIHQSDEHGFTLLHWAVWYGRLSIVQLLLQRNVRVNAVNRGDDTPLHLAVSHNHFDIIQQLIKNKAQINATNIHGNTPLHYACFHRYLSIAQYLIETNHALLFVANRYGQTPLDLCTSQEICNQLKSLAIKQGQDETIILFVEHNRFSTMPTVDIIGSSSTQSVIDIQELQFERCLHSNNRKELWQGIYNETPIIAKIFKLRHDSYTPVLFQHEIEKIKVFNSSYLIVPFAVCHDTPNFIVLTQFLYGNQTLFHMLHKSDLSIDSTTALRIALDIGRGMAILHGISTTFRPRFILNSHHIMVNEEFNARLNLTDCQFSFESNIELNQPAWIAPEVLENGILTNASDIWSFAILLWELFTRRIPFNDLTPMQCGLKIVRDHLRLSPTNISSHIDKLIQLCTNDDPSKRPTFDAILPIIEKIHF</sequence>
<feature type="repeat" description="ANK" evidence="3">
    <location>
        <begin position="39"/>
        <end position="71"/>
    </location>
</feature>
<keyword evidence="1" id="KW-0677">Repeat</keyword>
<dbReference type="PANTHER" id="PTHR24171">
    <property type="entry name" value="ANKYRIN REPEAT DOMAIN-CONTAINING PROTEIN 39-RELATED"/>
    <property type="match status" value="1"/>
</dbReference>
<dbReference type="Gene3D" id="1.25.40.20">
    <property type="entry name" value="Ankyrin repeat-containing domain"/>
    <property type="match status" value="1"/>
</dbReference>
<dbReference type="Gene3D" id="3.30.200.20">
    <property type="entry name" value="Phosphorylase Kinase, domain 1"/>
    <property type="match status" value="1"/>
</dbReference>
<dbReference type="Pfam" id="PF07714">
    <property type="entry name" value="PK_Tyr_Ser-Thr"/>
    <property type="match status" value="1"/>
</dbReference>
<dbReference type="InterPro" id="IPR002110">
    <property type="entry name" value="Ankyrin_rpt"/>
</dbReference>
<keyword evidence="2 3" id="KW-0040">ANK repeat</keyword>
<dbReference type="GO" id="GO:0005524">
    <property type="term" value="F:ATP binding"/>
    <property type="evidence" value="ECO:0007669"/>
    <property type="project" value="InterPro"/>
</dbReference>
<dbReference type="InterPro" id="IPR011009">
    <property type="entry name" value="Kinase-like_dom_sf"/>
</dbReference>
<accession>A0A818K0U6</accession>
<gene>
    <name evidence="5" type="ORF">JYZ213_LOCUS37711</name>
    <name evidence="6" type="ORF">OXD698_LOCUS3745</name>
</gene>
<dbReference type="Proteomes" id="UP000663845">
    <property type="component" value="Unassembled WGS sequence"/>
</dbReference>
<evidence type="ECO:0000256" key="2">
    <source>
        <dbReference type="ARBA" id="ARBA00023043"/>
    </source>
</evidence>
<dbReference type="EMBL" id="CAJNOG010001032">
    <property type="protein sequence ID" value="CAF1400168.1"/>
    <property type="molecule type" value="Genomic_DNA"/>
</dbReference>
<comment type="caution">
    <text evidence="6">The sequence shown here is derived from an EMBL/GenBank/DDBJ whole genome shotgun (WGS) entry which is preliminary data.</text>
</comment>